<sequence length="207" mass="23247">MRPISKMTAPLSAAIAIMLAATGAAAADPLVFTYHGWQVDLTNARGAEPDKEMVAAVKRQLDIVEHVDLKPDVLTFMRTIPIWANPAAAGFGPGHYSSKTGIDLRVRSLDPDKPIILHELLHAFNGRMLSGGFRNSDIRQFFNNGRGLWPGDSYMMSNDREFFAVTASVYLYGDIERPPYSRSQLREKQPRYYQWLAMLFDDGRPRS</sequence>
<dbReference type="AlphaFoldDB" id="A0A2A6JCG8"/>
<keyword evidence="1" id="KW-0732">Signal</keyword>
<accession>A0A2A6JCG8</accession>
<reference evidence="2 3" key="1">
    <citation type="submission" date="2017-09" db="EMBL/GenBank/DDBJ databases">
        <title>Comparative genomics of rhizobia isolated from Phaseolus vulgaris in China.</title>
        <authorList>
            <person name="Tong W."/>
        </authorList>
    </citation>
    <scope>NUCLEOTIDE SEQUENCE [LARGE SCALE GENOMIC DNA]</scope>
    <source>
        <strain evidence="2 3">C5</strain>
    </source>
</reference>
<gene>
    <name evidence="2" type="ORF">CO666_15860</name>
</gene>
<dbReference type="SUPFAM" id="SSF55486">
    <property type="entry name" value="Metalloproteases ('zincins'), catalytic domain"/>
    <property type="match status" value="1"/>
</dbReference>
<organism evidence="2 3">
    <name type="scientific">Rhizobium chutanense</name>
    <dbReference type="NCBI Taxonomy" id="2035448"/>
    <lineage>
        <taxon>Bacteria</taxon>
        <taxon>Pseudomonadati</taxon>
        <taxon>Pseudomonadota</taxon>
        <taxon>Alphaproteobacteria</taxon>
        <taxon>Hyphomicrobiales</taxon>
        <taxon>Rhizobiaceae</taxon>
        <taxon>Rhizobium/Agrobacterium group</taxon>
        <taxon>Rhizobium</taxon>
    </lineage>
</organism>
<evidence type="ECO:0000256" key="1">
    <source>
        <dbReference type="SAM" id="SignalP"/>
    </source>
</evidence>
<dbReference type="Gene3D" id="3.40.390.10">
    <property type="entry name" value="Collagenase (Catalytic Domain)"/>
    <property type="match status" value="1"/>
</dbReference>
<feature type="signal peptide" evidence="1">
    <location>
        <begin position="1"/>
        <end position="26"/>
    </location>
</feature>
<dbReference type="Proteomes" id="UP000220768">
    <property type="component" value="Unassembled WGS sequence"/>
</dbReference>
<protein>
    <submittedName>
        <fullName evidence="2">Uncharacterized protein</fullName>
    </submittedName>
</protein>
<comment type="caution">
    <text evidence="2">The sequence shown here is derived from an EMBL/GenBank/DDBJ whole genome shotgun (WGS) entry which is preliminary data.</text>
</comment>
<keyword evidence="3" id="KW-1185">Reference proteome</keyword>
<name>A0A2A6JCG8_9HYPH</name>
<dbReference type="EMBL" id="NWSV01000008">
    <property type="protein sequence ID" value="PDT03533.1"/>
    <property type="molecule type" value="Genomic_DNA"/>
</dbReference>
<proteinExistence type="predicted"/>
<dbReference type="GO" id="GO:0008237">
    <property type="term" value="F:metallopeptidase activity"/>
    <property type="evidence" value="ECO:0007669"/>
    <property type="project" value="InterPro"/>
</dbReference>
<dbReference type="RefSeq" id="WP_097613058.1">
    <property type="nucleotide sequence ID" value="NZ_NWSV01000008.1"/>
</dbReference>
<evidence type="ECO:0000313" key="3">
    <source>
        <dbReference type="Proteomes" id="UP000220768"/>
    </source>
</evidence>
<feature type="chain" id="PRO_5012202029" evidence="1">
    <location>
        <begin position="27"/>
        <end position="207"/>
    </location>
</feature>
<evidence type="ECO:0000313" key="2">
    <source>
        <dbReference type="EMBL" id="PDT03533.1"/>
    </source>
</evidence>
<dbReference type="InterPro" id="IPR024079">
    <property type="entry name" value="MetalloPept_cat_dom_sf"/>
</dbReference>